<organism evidence="1">
    <name type="scientific">Micrurus paraensis</name>
    <dbReference type="NCBI Taxonomy" id="1970185"/>
    <lineage>
        <taxon>Eukaryota</taxon>
        <taxon>Metazoa</taxon>
        <taxon>Chordata</taxon>
        <taxon>Craniata</taxon>
        <taxon>Vertebrata</taxon>
        <taxon>Euteleostomi</taxon>
        <taxon>Lepidosauria</taxon>
        <taxon>Squamata</taxon>
        <taxon>Bifurcata</taxon>
        <taxon>Unidentata</taxon>
        <taxon>Episquamata</taxon>
        <taxon>Toxicofera</taxon>
        <taxon>Serpentes</taxon>
        <taxon>Colubroidea</taxon>
        <taxon>Elapidae</taxon>
        <taxon>Elapinae</taxon>
        <taxon>Micrurus</taxon>
    </lineage>
</organism>
<dbReference type="EMBL" id="IACL01060741">
    <property type="protein sequence ID" value="LAB08566.1"/>
    <property type="molecule type" value="Transcribed_RNA"/>
</dbReference>
<dbReference type="PANTHER" id="PTHR33050">
    <property type="entry name" value="REVERSE TRANSCRIPTASE DOMAIN-CONTAINING PROTEIN"/>
    <property type="match status" value="1"/>
</dbReference>
<evidence type="ECO:0008006" key="2">
    <source>
        <dbReference type="Google" id="ProtNLM"/>
    </source>
</evidence>
<name>A0A2D4KIK5_9SAUR</name>
<protein>
    <recommendedName>
        <fullName evidence="2">Reverse transcriptase RNase H-like domain-containing protein</fullName>
    </recommendedName>
</protein>
<dbReference type="InterPro" id="IPR052055">
    <property type="entry name" value="Hepadnavirus_pol/RT"/>
</dbReference>
<dbReference type="PANTHER" id="PTHR33050:SF7">
    <property type="entry name" value="RIBONUCLEASE H"/>
    <property type="match status" value="1"/>
</dbReference>
<evidence type="ECO:0000313" key="1">
    <source>
        <dbReference type="EMBL" id="LAB08566.1"/>
    </source>
</evidence>
<reference evidence="1" key="2">
    <citation type="submission" date="2017-11" db="EMBL/GenBank/DDBJ databases">
        <title>Coralsnake Venomics: Analyses of Venom Gland Transcriptomes and Proteomes of Six Brazilian Taxa.</title>
        <authorList>
            <person name="Aird S.D."/>
            <person name="Jorge da Silva N."/>
            <person name="Qiu L."/>
            <person name="Villar-Briones A."/>
            <person name="Aparecida-Saddi V."/>
            <person name="Campos-Telles M.P."/>
            <person name="Grau M."/>
            <person name="Mikheyev A.S."/>
        </authorList>
    </citation>
    <scope>NUCLEOTIDE SEQUENCE</scope>
    <source>
        <tissue evidence="1">Venom_gland</tissue>
    </source>
</reference>
<accession>A0A2D4KIK5</accession>
<proteinExistence type="predicted"/>
<reference evidence="1" key="1">
    <citation type="submission" date="2017-07" db="EMBL/GenBank/DDBJ databases">
        <authorList>
            <person name="Mikheyev A."/>
            <person name="Grau M."/>
        </authorList>
    </citation>
    <scope>NUCLEOTIDE SEQUENCE</scope>
    <source>
        <tissue evidence="1">Venom_gland</tissue>
    </source>
</reference>
<sequence>MFHWVERHVASIRAEHISGDTNTKADWLSRAVIDQGEWQMHPHIFQEIVHRFGTPQVDLFATPQNSQLPRFYSRYNTPGAEGVNALRGRWPQELLYAFPPLPLIPQVIRKLIEEQAEVVLLTPFWPRRQWFADLRELSVAAPWRIPEDRIQLLQGPIQHPDPQWLKLTAWRLKGRG</sequence>
<dbReference type="AlphaFoldDB" id="A0A2D4KIK5"/>